<evidence type="ECO:0000313" key="2">
    <source>
        <dbReference type="EMBL" id="CAC5361854.1"/>
    </source>
</evidence>
<evidence type="ECO:0000313" key="3">
    <source>
        <dbReference type="Proteomes" id="UP000507470"/>
    </source>
</evidence>
<keyword evidence="1" id="KW-0472">Membrane</keyword>
<organism evidence="2 3">
    <name type="scientific">Mytilus coruscus</name>
    <name type="common">Sea mussel</name>
    <dbReference type="NCBI Taxonomy" id="42192"/>
    <lineage>
        <taxon>Eukaryota</taxon>
        <taxon>Metazoa</taxon>
        <taxon>Spiralia</taxon>
        <taxon>Lophotrochozoa</taxon>
        <taxon>Mollusca</taxon>
        <taxon>Bivalvia</taxon>
        <taxon>Autobranchia</taxon>
        <taxon>Pteriomorphia</taxon>
        <taxon>Mytilida</taxon>
        <taxon>Mytiloidea</taxon>
        <taxon>Mytilidae</taxon>
        <taxon>Mytilinae</taxon>
        <taxon>Mytilus</taxon>
    </lineage>
</organism>
<keyword evidence="3" id="KW-1185">Reference proteome</keyword>
<dbReference type="OrthoDB" id="6133711at2759"/>
<keyword evidence="1" id="KW-0812">Transmembrane</keyword>
<keyword evidence="1" id="KW-1133">Transmembrane helix</keyword>
<accession>A0A6J8A716</accession>
<gene>
    <name evidence="2" type="ORF">MCOR_3816</name>
</gene>
<dbReference type="Proteomes" id="UP000507470">
    <property type="component" value="Unassembled WGS sequence"/>
</dbReference>
<feature type="transmembrane region" description="Helical" evidence="1">
    <location>
        <begin position="149"/>
        <end position="173"/>
    </location>
</feature>
<reference evidence="2 3" key="1">
    <citation type="submission" date="2020-06" db="EMBL/GenBank/DDBJ databases">
        <authorList>
            <person name="Li R."/>
            <person name="Bekaert M."/>
        </authorList>
    </citation>
    <scope>NUCLEOTIDE SEQUENCE [LARGE SCALE GENOMIC DNA]</scope>
    <source>
        <strain evidence="3">wild</strain>
    </source>
</reference>
<sequence length="278" mass="30777">MWTKIPNDEINVVDICADETESQDATNSVLIKADKKQNCKCKLHVENQDQDVQVIIEKYALESSSSPSELGCGLVMKFQITDRNWETQCIVDNNNISMIITMSHVMTIRSLTVNGTLNPNEGYCIEIRKAIYDTTKNQLKLTCDNDDTITLTVGASIGGLVTIIVVIVMVCIYRRKHPKTTSKRGPAVNTDTDDYGLRDNVLYVSSEPSDTTKTQNNPEFSVDNDGNYSTVDLDEILPVDDSTGDYSSIDLVNLAPTESNINGSTNEKPIIAPKQLML</sequence>
<protein>
    <submittedName>
        <fullName evidence="2">Uncharacterized protein</fullName>
    </submittedName>
</protein>
<evidence type="ECO:0000256" key="1">
    <source>
        <dbReference type="SAM" id="Phobius"/>
    </source>
</evidence>
<dbReference type="AlphaFoldDB" id="A0A6J8A716"/>
<name>A0A6J8A716_MYTCO</name>
<dbReference type="EMBL" id="CACVKT020000705">
    <property type="protein sequence ID" value="CAC5361854.1"/>
    <property type="molecule type" value="Genomic_DNA"/>
</dbReference>
<proteinExistence type="predicted"/>